<keyword evidence="3 6" id="KW-0732">Signal</keyword>
<dbReference type="InterPro" id="IPR012944">
    <property type="entry name" value="SusD_RagB_dom"/>
</dbReference>
<evidence type="ECO:0000313" key="9">
    <source>
        <dbReference type="EMBL" id="CAG5002304.1"/>
    </source>
</evidence>
<evidence type="ECO:0000256" key="6">
    <source>
        <dbReference type="SAM" id="SignalP"/>
    </source>
</evidence>
<reference evidence="9" key="1">
    <citation type="submission" date="2021-04" db="EMBL/GenBank/DDBJ databases">
        <authorList>
            <person name="Rodrigo-Torres L."/>
            <person name="Arahal R. D."/>
            <person name="Lucena T."/>
        </authorList>
    </citation>
    <scope>NUCLEOTIDE SEQUENCE</scope>
    <source>
        <strain evidence="9">CECT 9275</strain>
    </source>
</reference>
<evidence type="ECO:0000256" key="5">
    <source>
        <dbReference type="ARBA" id="ARBA00023237"/>
    </source>
</evidence>
<evidence type="ECO:0000256" key="3">
    <source>
        <dbReference type="ARBA" id="ARBA00022729"/>
    </source>
</evidence>
<evidence type="ECO:0008006" key="11">
    <source>
        <dbReference type="Google" id="ProtNLM"/>
    </source>
</evidence>
<accession>A0A916JCI4</accession>
<dbReference type="AlphaFoldDB" id="A0A916JCI4"/>
<keyword evidence="4" id="KW-0472">Membrane</keyword>
<comment type="similarity">
    <text evidence="2">Belongs to the SusD family.</text>
</comment>
<dbReference type="Pfam" id="PF14322">
    <property type="entry name" value="SusD-like_3"/>
    <property type="match status" value="1"/>
</dbReference>
<dbReference type="Gene3D" id="1.25.40.390">
    <property type="match status" value="1"/>
</dbReference>
<dbReference type="InterPro" id="IPR011990">
    <property type="entry name" value="TPR-like_helical_dom_sf"/>
</dbReference>
<keyword evidence="5" id="KW-0998">Cell outer membrane</keyword>
<evidence type="ECO:0000259" key="7">
    <source>
        <dbReference type="Pfam" id="PF07980"/>
    </source>
</evidence>
<comment type="caution">
    <text evidence="9">The sequence shown here is derived from an EMBL/GenBank/DDBJ whole genome shotgun (WGS) entry which is preliminary data.</text>
</comment>
<evidence type="ECO:0000256" key="4">
    <source>
        <dbReference type="ARBA" id="ARBA00023136"/>
    </source>
</evidence>
<evidence type="ECO:0000256" key="2">
    <source>
        <dbReference type="ARBA" id="ARBA00006275"/>
    </source>
</evidence>
<dbReference type="PROSITE" id="PS51257">
    <property type="entry name" value="PROKAR_LIPOPROTEIN"/>
    <property type="match status" value="1"/>
</dbReference>
<dbReference type="GO" id="GO:0009279">
    <property type="term" value="C:cell outer membrane"/>
    <property type="evidence" value="ECO:0007669"/>
    <property type="project" value="UniProtKB-SubCell"/>
</dbReference>
<dbReference type="SUPFAM" id="SSF48452">
    <property type="entry name" value="TPR-like"/>
    <property type="match status" value="1"/>
</dbReference>
<organism evidence="9 10">
    <name type="scientific">Dyadobacter helix</name>
    <dbReference type="NCBI Taxonomy" id="2822344"/>
    <lineage>
        <taxon>Bacteria</taxon>
        <taxon>Pseudomonadati</taxon>
        <taxon>Bacteroidota</taxon>
        <taxon>Cytophagia</taxon>
        <taxon>Cytophagales</taxon>
        <taxon>Spirosomataceae</taxon>
        <taxon>Dyadobacter</taxon>
    </lineage>
</organism>
<keyword evidence="10" id="KW-1185">Reference proteome</keyword>
<dbReference type="EMBL" id="CAJRAF010000002">
    <property type="protein sequence ID" value="CAG5002304.1"/>
    <property type="molecule type" value="Genomic_DNA"/>
</dbReference>
<name>A0A916JCI4_9BACT</name>
<dbReference type="Pfam" id="PF07980">
    <property type="entry name" value="SusD_RagB"/>
    <property type="match status" value="1"/>
</dbReference>
<evidence type="ECO:0000259" key="8">
    <source>
        <dbReference type="Pfam" id="PF14322"/>
    </source>
</evidence>
<dbReference type="Proteomes" id="UP000680038">
    <property type="component" value="Unassembled WGS sequence"/>
</dbReference>
<feature type="domain" description="SusD-like N-terminal" evidence="8">
    <location>
        <begin position="103"/>
        <end position="210"/>
    </location>
</feature>
<protein>
    <recommendedName>
        <fullName evidence="11">RagB/SusD family nutrient uptake outer membrane protein</fullName>
    </recommendedName>
</protein>
<proteinExistence type="inferred from homology"/>
<feature type="chain" id="PRO_5037643650" description="RagB/SusD family nutrient uptake outer membrane protein" evidence="6">
    <location>
        <begin position="23"/>
        <end position="592"/>
    </location>
</feature>
<dbReference type="InterPro" id="IPR033985">
    <property type="entry name" value="SusD-like_N"/>
</dbReference>
<evidence type="ECO:0000256" key="1">
    <source>
        <dbReference type="ARBA" id="ARBA00004442"/>
    </source>
</evidence>
<comment type="subcellular location">
    <subcellularLocation>
        <location evidence="1">Cell outer membrane</location>
    </subcellularLocation>
</comment>
<sequence>MKTKKILSYTLAVLLLATASSCDLTEVPVDTATNQAVFSSEAGLDLYMNSFYNLLPDPDVGVFQIDDNSDLVARNGVDDYLAVNALSPITSSGWSTNDWAPLRNINYFIENAEKSTVPTKNHYLGTARFFRALFYFTKVRRFGDVPWIEKTIDVKDEATLYGTRMNRYEVMDKVLADLNFAIDNITLTSDASVTRITKNVARAYKTRIALFEASWRKYHTEDNKQSTANAWYEEVVKEANAITGYTLHTSTPDRAYREMFITKTPYTDETILSVALSANLQVYSSANRRFISPTYGNRPSLTRRFVNTYLNLDGTPFTSKTGYETTPFVEEVKNRDLRLKQTIRTGDYARTENGVPVVAPPNFSQTYTGYQPIKWCYDERFPFDDESRNDNAHIVMRYAEVLLNKAEALAELDKMTATEWTNTIGALRKRAGITGATLTTPPTVADPYMISFFSNKFTSPVLLEVLRERGTELIFEGLRPDDLRRWKLGTLFQTASLNGMYVPDLGEYDLNGDGKKDVYFYQGTKPTSSTTGIAFVDVSASTAVGRIQLSKGTSGEVMWNPGQRQWADKKYLYPIPEAERTRNPALGQNPGW</sequence>
<gene>
    <name evidence="9" type="ORF">DYBT9275_02862</name>
</gene>
<dbReference type="RefSeq" id="WP_215239426.1">
    <property type="nucleotide sequence ID" value="NZ_CAJRAF010000002.1"/>
</dbReference>
<evidence type="ECO:0000313" key="10">
    <source>
        <dbReference type="Proteomes" id="UP000680038"/>
    </source>
</evidence>
<feature type="domain" description="RagB/SusD" evidence="7">
    <location>
        <begin position="298"/>
        <end position="592"/>
    </location>
</feature>
<feature type="signal peptide" evidence="6">
    <location>
        <begin position="1"/>
        <end position="22"/>
    </location>
</feature>